<sequence length="110" mass="12088">MMNYKVAVEKMSLNIKVEFSGGSEFLVDGKKVHQMTFNEGSLLRDVLKEVAEKLVTDKARMNLLFNADVTEVANGVITLINDCDTALLSEYDTPLEDGDTVTFVSTLHGG</sequence>
<proteinExistence type="inferred from homology"/>
<dbReference type="Proteomes" id="UP000835052">
    <property type="component" value="Unassembled WGS sequence"/>
</dbReference>
<dbReference type="OrthoDB" id="10248987at2759"/>
<keyword evidence="8" id="KW-1185">Reference proteome</keyword>
<evidence type="ECO:0000256" key="3">
    <source>
        <dbReference type="ARBA" id="ARBA00022694"/>
    </source>
</evidence>
<comment type="subcellular location">
    <subcellularLocation>
        <location evidence="5 6">Cytoplasm</location>
    </subcellularLocation>
</comment>
<dbReference type="PANTHER" id="PTHR14986">
    <property type="entry name" value="RURM1 PROTEIN"/>
    <property type="match status" value="1"/>
</dbReference>
<comment type="PTM">
    <text evidence="5">C-terminal thiocarboxylation occurs in 2 steps, it is first acyl-adenylated (-COAMP) via the hesA/moeB/thiF part of the MOCS3/UBA4 homolog, then thiocarboxylated (-COSH) via the rhodanese domain of the MOCS3/UBA4 homolog.</text>
</comment>
<evidence type="ECO:0000256" key="4">
    <source>
        <dbReference type="ARBA" id="ARBA00022786"/>
    </source>
</evidence>
<evidence type="ECO:0000313" key="7">
    <source>
        <dbReference type="EMBL" id="CAD6196823.1"/>
    </source>
</evidence>
<dbReference type="AlphaFoldDB" id="A0A8S1HNL9"/>
<evidence type="ECO:0000256" key="1">
    <source>
        <dbReference type="ARBA" id="ARBA00022490"/>
    </source>
</evidence>
<dbReference type="InterPro" id="IPR012675">
    <property type="entry name" value="Beta-grasp_dom_sf"/>
</dbReference>
<dbReference type="GO" id="GO:0034227">
    <property type="term" value="P:tRNA thio-modification"/>
    <property type="evidence" value="ECO:0007669"/>
    <property type="project" value="UniProtKB-UniRule"/>
</dbReference>
<organism evidence="7 8">
    <name type="scientific">Caenorhabditis auriculariae</name>
    <dbReference type="NCBI Taxonomy" id="2777116"/>
    <lineage>
        <taxon>Eukaryota</taxon>
        <taxon>Metazoa</taxon>
        <taxon>Ecdysozoa</taxon>
        <taxon>Nematoda</taxon>
        <taxon>Chromadorea</taxon>
        <taxon>Rhabditida</taxon>
        <taxon>Rhabditina</taxon>
        <taxon>Rhabditomorpha</taxon>
        <taxon>Rhabditoidea</taxon>
        <taxon>Rhabditidae</taxon>
        <taxon>Peloderinae</taxon>
        <taxon>Caenorhabditis</taxon>
    </lineage>
</organism>
<evidence type="ECO:0000313" key="8">
    <source>
        <dbReference type="Proteomes" id="UP000835052"/>
    </source>
</evidence>
<keyword evidence="2 5" id="KW-1017">Isopeptide bond</keyword>
<comment type="similarity">
    <text evidence="5 6">Belongs to the URM1 family.</text>
</comment>
<gene>
    <name evidence="5" type="primary">urm-1</name>
    <name evidence="7" type="ORF">CAUJ_LOCUS12734</name>
</gene>
<reference evidence="7" key="1">
    <citation type="submission" date="2020-10" db="EMBL/GenBank/DDBJ databases">
        <authorList>
            <person name="Kikuchi T."/>
        </authorList>
    </citation>
    <scope>NUCLEOTIDE SEQUENCE</scope>
    <source>
        <strain evidence="7">NKZ352</strain>
    </source>
</reference>
<accession>A0A8S1HNL9</accession>
<comment type="pathway">
    <text evidence="5 6">tRNA modification; 5-methoxycarbonylmethyl-2-thiouridine-tRNA biosynthesis.</text>
</comment>
<feature type="modified residue" description="1-thioglycine" evidence="5">
    <location>
        <position position="110"/>
    </location>
</feature>
<comment type="function">
    <text evidence="5">Acts as a sulfur carrier required for 2-thiolation of mcm(5)S(2)U at tRNA wobble positions of cytosolic tRNA(Lys), tRNA(Glu) and tRNA(Gln). Serves as sulfur donor in tRNA 2-thiolation reaction by being thiocarboxylated (-COSH) at its C-terminus by the MOCS3/UBA4 homolog. The sulfur is then transferred to tRNA to form 2-thiolation of mcm(5)S(2)U. Also acts as a ubiquitin-like protein (UBL) that is covalently conjugated via an isopeptide bond to lysine residues of target proteins. The thiocarboxylated form serves as substrate for conjugation and oxidative stress specifically induces the formation of UBL-protein conjugates.</text>
</comment>
<keyword evidence="1 5" id="KW-0963">Cytoplasm</keyword>
<dbReference type="HAMAP" id="MF_03048">
    <property type="entry name" value="Urm1"/>
    <property type="match status" value="1"/>
</dbReference>
<dbReference type="InterPro" id="IPR016155">
    <property type="entry name" value="Mopterin_synth/thiamin_S_b"/>
</dbReference>
<dbReference type="SUPFAM" id="SSF54285">
    <property type="entry name" value="MoaD/ThiS"/>
    <property type="match status" value="1"/>
</dbReference>
<evidence type="ECO:0000256" key="2">
    <source>
        <dbReference type="ARBA" id="ARBA00022499"/>
    </source>
</evidence>
<dbReference type="Pfam" id="PF09138">
    <property type="entry name" value="Urm1"/>
    <property type="match status" value="1"/>
</dbReference>
<dbReference type="GO" id="GO:0002098">
    <property type="term" value="P:tRNA wobble uridine modification"/>
    <property type="evidence" value="ECO:0007669"/>
    <property type="project" value="UniProtKB-UniRule"/>
</dbReference>
<dbReference type="GO" id="GO:0032447">
    <property type="term" value="P:protein urmylation"/>
    <property type="evidence" value="ECO:0007669"/>
    <property type="project" value="UniProtKB-UniRule"/>
</dbReference>
<dbReference type="InterPro" id="IPR015221">
    <property type="entry name" value="Urm1"/>
</dbReference>
<comment type="caution">
    <text evidence="7">The sequence shown here is derived from an EMBL/GenBank/DDBJ whole genome shotgun (WGS) entry which is preliminary data.</text>
</comment>
<name>A0A8S1HNL9_9PELO</name>
<feature type="cross-link" description="Glycyl lysine isopeptide (Gly-Lys) (interchain with K-? in acceptor proteins)" evidence="5">
    <location>
        <position position="110"/>
    </location>
</feature>
<keyword evidence="4 5" id="KW-0833">Ubl conjugation pathway</keyword>
<protein>
    <recommendedName>
        <fullName evidence="5">Ubiquitin-related modifier 1 homolog</fullName>
    </recommendedName>
</protein>
<evidence type="ECO:0000256" key="6">
    <source>
        <dbReference type="RuleBase" id="RU361182"/>
    </source>
</evidence>
<dbReference type="EMBL" id="CAJGYM010000080">
    <property type="protein sequence ID" value="CAD6196823.1"/>
    <property type="molecule type" value="Genomic_DNA"/>
</dbReference>
<dbReference type="Gene3D" id="3.10.20.30">
    <property type="match status" value="1"/>
</dbReference>
<evidence type="ECO:0000256" key="5">
    <source>
        <dbReference type="HAMAP-Rule" id="MF_03048"/>
    </source>
</evidence>
<dbReference type="GO" id="GO:0005829">
    <property type="term" value="C:cytosol"/>
    <property type="evidence" value="ECO:0007669"/>
    <property type="project" value="UniProtKB-UniRule"/>
</dbReference>
<keyword evidence="3 5" id="KW-0819">tRNA processing</keyword>